<evidence type="ECO:0000313" key="2">
    <source>
        <dbReference type="Proteomes" id="UP001210678"/>
    </source>
</evidence>
<evidence type="ECO:0008006" key="3">
    <source>
        <dbReference type="Google" id="ProtNLM"/>
    </source>
</evidence>
<sequence length="380" mass="44148">MKNLERRNEDKVNLYPSKARRQMSSRFCFLIICMHLTVVSTVYGQTSEEIEVAMTQAGESEPVLSTDSSYPDDTSWIEATEDYFSETVHDFSTFLDQGLAKDDDEEALVNRSYLKLRYRAEYSHHGYFTSDERVSIRIDLPHVKRNWNLILETDPDDYDSLESKQRGLPSDASKNSLDGAIGGVRLQDEELLNWRTNLDLGVKIRLPFDPFVRGELLRVGELSENWTAQFKQDVFYYHSLGSGSLTELNFYHALAEDHTQIFKVGSSAQYIYEDDNWELLFQLKYFDRISSDHLLEYSTGVSIEPNKGDEVSNSWISASWRQKLYSNWLYLSLTPQVDAPRELDYKYNVGFQLELEAVFSKNRSLDRLNRFIPRSTRVTD</sequence>
<organism evidence="1 2">
    <name type="scientific">Vibrio algarum</name>
    <dbReference type="NCBI Taxonomy" id="3020714"/>
    <lineage>
        <taxon>Bacteria</taxon>
        <taxon>Pseudomonadati</taxon>
        <taxon>Pseudomonadota</taxon>
        <taxon>Gammaproteobacteria</taxon>
        <taxon>Vibrionales</taxon>
        <taxon>Vibrionaceae</taxon>
        <taxon>Vibrio</taxon>
    </lineage>
</organism>
<name>A0ABT4YWH7_9VIBR</name>
<keyword evidence="2" id="KW-1185">Reference proteome</keyword>
<dbReference type="EMBL" id="JAQLOI010000003">
    <property type="protein sequence ID" value="MDB1125511.1"/>
    <property type="molecule type" value="Genomic_DNA"/>
</dbReference>
<dbReference type="RefSeq" id="WP_272139292.1">
    <property type="nucleotide sequence ID" value="NZ_JAQLOI010000003.1"/>
</dbReference>
<accession>A0ABT4YWH7</accession>
<protein>
    <recommendedName>
        <fullName evidence="3">DUF3570 domain-containing protein</fullName>
    </recommendedName>
</protein>
<proteinExistence type="predicted"/>
<gene>
    <name evidence="1" type="ORF">PGX00_18350</name>
</gene>
<reference evidence="1 2" key="1">
    <citation type="submission" date="2023-01" db="EMBL/GenBank/DDBJ databases">
        <title>Vibrio sp. KJ40-1 sp.nov, isolated from marine algae.</title>
        <authorList>
            <person name="Butt M."/>
            <person name="Kim J.M.J."/>
            <person name="Jeon C.O.C."/>
        </authorList>
    </citation>
    <scope>NUCLEOTIDE SEQUENCE [LARGE SCALE GENOMIC DNA]</scope>
    <source>
        <strain evidence="1 2">KJ40-1</strain>
    </source>
</reference>
<comment type="caution">
    <text evidence="1">The sequence shown here is derived from an EMBL/GenBank/DDBJ whole genome shotgun (WGS) entry which is preliminary data.</text>
</comment>
<evidence type="ECO:0000313" key="1">
    <source>
        <dbReference type="EMBL" id="MDB1125511.1"/>
    </source>
</evidence>
<dbReference type="Proteomes" id="UP001210678">
    <property type="component" value="Unassembled WGS sequence"/>
</dbReference>